<evidence type="ECO:0000313" key="2">
    <source>
        <dbReference type="EMBL" id="KAK7434525.1"/>
    </source>
</evidence>
<accession>A0ABR1IMM8</accession>
<dbReference type="Proteomes" id="UP001498398">
    <property type="component" value="Unassembled WGS sequence"/>
</dbReference>
<sequence>MTNNNNYTSFNQNTPQLPLIPDPNRIPYSPSLPLENIPLVHNDSINPAPNDVENPLPSTLLVSVPVPSSSSSQITDNEPPAPTPPSELELYSPAWILSQYQSGAITLSYSGPNNIIWTTCPLCNESVSSGIADKGKQPEENDLYFLRPLAQHIGGSKCRKAFQRLSQSPVEPRSRSRSLTPASFPLRARSESLGRDMPLPGSPIMPFTPTLRSASLPRQSQLAPSSLLRAMTPSEPDVEMTMDNGGCTCPAHSVVWNVPNGSFNETFPWHRIGDGPSDLPFIIEIYGYPQAKVYARSKTCLHRSPDMLGIHPCAECSSLQSRIRELEQIASRPPSHTKNKLLNHVQLETRLKDTKSQLNDCKLKSLNAGRRLATAAKNLSEYKSFVMALADCNVPRLDALIGACLRAKVSVRVMSLKLGQAMEKLYSPKGFTSKDMDLSLVIMRMGGRSLLYTCHEVLNLPSVSTLFENMSFVKVMSSIGGIDWESICWNINEVLLKSRPPNAPRRGMSIVVDETALNEQAVYHRHSNSVGGLCWLHTTPDDLVLRNFGSAELLARKLQDGEVHFAKELTVAAVTMFGESRIFPILLAGTCKQETAEDVEKQMDTLIEAVVQLVEEKVGQLWSFATDGDPNRRPAGYNICMKVELSYDDPLYPLLSHLTGLNLQVGKYNITLDFDWKHILKRWSTNVRSPKGVILNNGRIIDRTVLERFMVWSGLDRVKARALLYPDDPQDVPRAIELLQAIIKLRDLRLEQIPPTELDGLNTVADLDAIRILSEVLEGIVRPFTDTSLDLQDQVRYLSKYAHLTFTMFRKYRTGFMSNQLYGDSQMMVKTAMFTIAKQQVLDPTAVVRLGDLGTDKMERNFGRLRMLGGHDSGMNERQATERQGQAQDLDCVYERHPEWEPSPRRLNLTRSESVDHLQYANWTGDLVAGHCNLELGWRDGRADAKAVLLTSQLSRADFDFLVLFNQDGVDMSRPHGGGKYPGVDKADITEDESREPGPTAAASSSSSLPIDSVDGENSQEALAFEEEQVEPENLQLPTQPGVVRDDFFMSRDGHPMHKATACRLIINKHYSQKSKNRQTRVYSNPRAQLLMNASPEESIADKFVVGNLFVTLFRTEKMVSLCVARSTTLKEGGVSCSAVACASLKNAKQDITISGEILMLQPALRIYLQSDSCEDDLPPNPEDDPSCSKWSWFWNGCYHAVDSAVRGVNGVSTEKPVVITVPSSLTLPVNPAIFDASNCPLLGLDDSTLRQLNSQHLSWAFQHDDLLVLMEDLWDTFSLTGKPVKTLPAIKSVPGFPYTFTDGSKPIMCQEGVMQLLQEPGASSADLVRQCHFCGDTIKGANLWRAHIGQHILQSLRGVIEPNLKVQIGPGMPCGFCGCSGRAECAVSLLVKAGVEKIESKCLYAVPISYKTARKGSATTRCRNVPILCALCPRPQNVKSCTAVWLYNMPRHLAESHPEYHRPGHDDPELTLLPLPLSFWKEIEVTAEEEAALGIPEEHRLPAFTHFMTEIQSVESANDSSNKKRKRSQPSGPPAASTSQDMLPPSLKRARNTWKP</sequence>
<reference evidence="2 3" key="1">
    <citation type="submission" date="2024-01" db="EMBL/GenBank/DDBJ databases">
        <title>A draft genome for the cacao thread blight pathogen Marasmiellus scandens.</title>
        <authorList>
            <person name="Baruah I.K."/>
            <person name="Leung J."/>
            <person name="Bukari Y."/>
            <person name="Amoako-Attah I."/>
            <person name="Meinhardt L.W."/>
            <person name="Bailey B.A."/>
            <person name="Cohen S.P."/>
        </authorList>
    </citation>
    <scope>NUCLEOTIDE SEQUENCE [LARGE SCALE GENOMIC DNA]</scope>
    <source>
        <strain evidence="2 3">GH-19</strain>
    </source>
</reference>
<evidence type="ECO:0000313" key="3">
    <source>
        <dbReference type="Proteomes" id="UP001498398"/>
    </source>
</evidence>
<name>A0ABR1IMM8_9AGAR</name>
<feature type="region of interest" description="Disordered" evidence="1">
    <location>
        <begin position="164"/>
        <end position="201"/>
    </location>
</feature>
<protein>
    <recommendedName>
        <fullName evidence="4">C2H2-type domain-containing protein</fullName>
    </recommendedName>
</protein>
<feature type="region of interest" description="Disordered" evidence="1">
    <location>
        <begin position="972"/>
        <end position="1018"/>
    </location>
</feature>
<keyword evidence="3" id="KW-1185">Reference proteome</keyword>
<feature type="region of interest" description="Disordered" evidence="1">
    <location>
        <begin position="64"/>
        <end position="86"/>
    </location>
</feature>
<evidence type="ECO:0008006" key="4">
    <source>
        <dbReference type="Google" id="ProtNLM"/>
    </source>
</evidence>
<comment type="caution">
    <text evidence="2">The sequence shown here is derived from an EMBL/GenBank/DDBJ whole genome shotgun (WGS) entry which is preliminary data.</text>
</comment>
<evidence type="ECO:0000256" key="1">
    <source>
        <dbReference type="SAM" id="MobiDB-lite"/>
    </source>
</evidence>
<organism evidence="2 3">
    <name type="scientific">Marasmiellus scandens</name>
    <dbReference type="NCBI Taxonomy" id="2682957"/>
    <lineage>
        <taxon>Eukaryota</taxon>
        <taxon>Fungi</taxon>
        <taxon>Dikarya</taxon>
        <taxon>Basidiomycota</taxon>
        <taxon>Agaricomycotina</taxon>
        <taxon>Agaricomycetes</taxon>
        <taxon>Agaricomycetidae</taxon>
        <taxon>Agaricales</taxon>
        <taxon>Marasmiineae</taxon>
        <taxon>Omphalotaceae</taxon>
        <taxon>Marasmiellus</taxon>
    </lineage>
</organism>
<feature type="region of interest" description="Disordered" evidence="1">
    <location>
        <begin position="1"/>
        <end position="24"/>
    </location>
</feature>
<proteinExistence type="predicted"/>
<dbReference type="EMBL" id="JBANRG010000122">
    <property type="protein sequence ID" value="KAK7434525.1"/>
    <property type="molecule type" value="Genomic_DNA"/>
</dbReference>
<gene>
    <name evidence="2" type="ORF">VKT23_020133</name>
</gene>
<feature type="region of interest" description="Disordered" evidence="1">
    <location>
        <begin position="1514"/>
        <end position="1557"/>
    </location>
</feature>
<feature type="compositionally biased region" description="Low complexity" evidence="1">
    <location>
        <begin position="1"/>
        <end position="14"/>
    </location>
</feature>